<dbReference type="GO" id="GO:0005829">
    <property type="term" value="C:cytosol"/>
    <property type="evidence" value="ECO:0007669"/>
    <property type="project" value="TreeGrafter"/>
</dbReference>
<dbReference type="SUPFAM" id="SSF48179">
    <property type="entry name" value="6-phosphogluconate dehydrogenase C-terminal domain-like"/>
    <property type="match status" value="1"/>
</dbReference>
<sequence>MLAVHFGAGNIGRGFIGEILHDAGYDISFVDINAEMVDLLNSKKKYKIVFADQGKNEQFITGISAINSKVEPDKVIESIVRADLVTTAVGPDILVNISDLLAKSLKRRSEITDKPLNIIACENMIGGSTFLKEKVYEKLSDEEKTLFNRLYAFPDAAVDRIVPSQINDDRLMVEVEPYYEWVVDQSAIKGELPAISGIKFVPELAPYIVRKLFTVNTGHAAIAYFGYMKGFARIDEAIKDKEVYHAVSGALKETGRVIVSKYDFDWDSHQDYINKILLRFKNPYIIDSVTRVGRSPLRKLGKNDRLLGPALSYYQLFGKVPENLSKIIAAVLLFDAEDDQEARALKHLIRNQGVEKALSETVELEEQHPIIQKSIEYYKLHLKEKEITIRDSSKRL</sequence>
<dbReference type="PANTHER" id="PTHR30524:SF0">
    <property type="entry name" value="ALTRONATE OXIDOREDUCTASE-RELATED"/>
    <property type="match status" value="1"/>
</dbReference>
<dbReference type="InterPro" id="IPR000669">
    <property type="entry name" value="Mannitol_DH"/>
</dbReference>
<dbReference type="NCBIfam" id="NF002646">
    <property type="entry name" value="PRK02318.1-2"/>
    <property type="match status" value="1"/>
</dbReference>
<dbReference type="Gene3D" id="3.40.50.720">
    <property type="entry name" value="NAD(P)-binding Rossmann-like Domain"/>
    <property type="match status" value="1"/>
</dbReference>
<dbReference type="InterPro" id="IPR036291">
    <property type="entry name" value="NAD(P)-bd_dom_sf"/>
</dbReference>
<dbReference type="NCBIfam" id="NF002647">
    <property type="entry name" value="PRK02318.1-3"/>
    <property type="match status" value="1"/>
</dbReference>
<evidence type="ECO:0000256" key="3">
    <source>
        <dbReference type="ARBA" id="ARBA00016219"/>
    </source>
</evidence>
<accession>A0A7W2A853</accession>
<evidence type="ECO:0000259" key="9">
    <source>
        <dbReference type="Pfam" id="PF08125"/>
    </source>
</evidence>
<proteinExistence type="inferred from homology"/>
<dbReference type="InterPro" id="IPR008927">
    <property type="entry name" value="6-PGluconate_DH-like_C_sf"/>
</dbReference>
<dbReference type="InterPro" id="IPR013118">
    <property type="entry name" value="Mannitol_DH_C"/>
</dbReference>
<dbReference type="Proteomes" id="UP000535491">
    <property type="component" value="Unassembled WGS sequence"/>
</dbReference>
<comment type="catalytic activity">
    <reaction evidence="6 7">
        <text>D-mannitol 1-phosphate + NAD(+) = beta-D-fructose 6-phosphate + NADH + H(+)</text>
        <dbReference type="Rhea" id="RHEA:19661"/>
        <dbReference type="ChEBI" id="CHEBI:15378"/>
        <dbReference type="ChEBI" id="CHEBI:57540"/>
        <dbReference type="ChEBI" id="CHEBI:57634"/>
        <dbReference type="ChEBI" id="CHEBI:57945"/>
        <dbReference type="ChEBI" id="CHEBI:61381"/>
        <dbReference type="EC" id="1.1.1.17"/>
    </reaction>
</comment>
<dbReference type="EC" id="1.1.1.17" evidence="2 7"/>
<comment type="caution">
    <text evidence="10">The sequence shown here is derived from an EMBL/GenBank/DDBJ whole genome shotgun (WGS) entry which is preliminary data.</text>
</comment>
<name>A0A7W2A853_9BACL</name>
<dbReference type="InterPro" id="IPR023028">
    <property type="entry name" value="Mannitol_1_phos_5_DH"/>
</dbReference>
<dbReference type="PANTHER" id="PTHR30524">
    <property type="entry name" value="MANNITOL-1-PHOSPHATE 5-DEHYDROGENASE"/>
    <property type="match status" value="1"/>
</dbReference>
<feature type="domain" description="Mannitol dehydrogenase C-terminal" evidence="9">
    <location>
        <begin position="204"/>
        <end position="372"/>
    </location>
</feature>
<evidence type="ECO:0000256" key="6">
    <source>
        <dbReference type="ARBA" id="ARBA00048615"/>
    </source>
</evidence>
<dbReference type="PRINTS" id="PR00084">
    <property type="entry name" value="MTLDHDRGNASE"/>
</dbReference>
<dbReference type="GO" id="GO:0008926">
    <property type="term" value="F:mannitol-1-phosphate 5-dehydrogenase activity"/>
    <property type="evidence" value="ECO:0007669"/>
    <property type="project" value="UniProtKB-UniRule"/>
</dbReference>
<evidence type="ECO:0000256" key="5">
    <source>
        <dbReference type="ARBA" id="ARBA00023027"/>
    </source>
</evidence>
<gene>
    <name evidence="7" type="primary">mtlD</name>
    <name evidence="10" type="ORF">H1191_13090</name>
</gene>
<organism evidence="10 11">
    <name type="scientific">Paenactinomyces guangxiensis</name>
    <dbReference type="NCBI Taxonomy" id="1490290"/>
    <lineage>
        <taxon>Bacteria</taxon>
        <taxon>Bacillati</taxon>
        <taxon>Bacillota</taxon>
        <taxon>Bacilli</taxon>
        <taxon>Bacillales</taxon>
        <taxon>Thermoactinomycetaceae</taxon>
        <taxon>Paenactinomyces</taxon>
    </lineage>
</organism>
<evidence type="ECO:0000256" key="1">
    <source>
        <dbReference type="ARBA" id="ARBA00006541"/>
    </source>
</evidence>
<keyword evidence="5 7" id="KW-0520">NAD</keyword>
<feature type="domain" description="Mannitol dehydrogenase N-terminal" evidence="8">
    <location>
        <begin position="2"/>
        <end position="196"/>
    </location>
</feature>
<dbReference type="AlphaFoldDB" id="A0A7W2A853"/>
<evidence type="ECO:0000313" key="11">
    <source>
        <dbReference type="Proteomes" id="UP000535491"/>
    </source>
</evidence>
<dbReference type="NCBIfam" id="NF002652">
    <property type="entry name" value="PRK02318.2-5"/>
    <property type="match status" value="1"/>
</dbReference>
<dbReference type="InterPro" id="IPR013131">
    <property type="entry name" value="Mannitol_DH_N"/>
</dbReference>
<reference evidence="10 11" key="1">
    <citation type="submission" date="2020-07" db="EMBL/GenBank/DDBJ databases">
        <authorList>
            <person name="Feng H."/>
        </authorList>
    </citation>
    <scope>NUCLEOTIDE SEQUENCE [LARGE SCALE GENOMIC DNA]</scope>
    <source>
        <strain evidence="11">s-10</strain>
    </source>
</reference>
<comment type="similarity">
    <text evidence="1 7">Belongs to the mannitol dehydrogenase family.</text>
</comment>
<dbReference type="Gene3D" id="1.10.1040.10">
    <property type="entry name" value="N-(1-d-carboxylethyl)-l-norvaline Dehydrogenase, domain 2"/>
    <property type="match status" value="1"/>
</dbReference>
<evidence type="ECO:0000256" key="4">
    <source>
        <dbReference type="ARBA" id="ARBA00023002"/>
    </source>
</evidence>
<dbReference type="PROSITE" id="PS00974">
    <property type="entry name" value="MANNITOL_DHGENASE"/>
    <property type="match status" value="1"/>
</dbReference>
<dbReference type="Pfam" id="PF01232">
    <property type="entry name" value="Mannitol_dh"/>
    <property type="match status" value="1"/>
</dbReference>
<dbReference type="Pfam" id="PF08125">
    <property type="entry name" value="Mannitol_dh_C"/>
    <property type="match status" value="1"/>
</dbReference>
<dbReference type="RefSeq" id="WP_181752482.1">
    <property type="nucleotide sequence ID" value="NZ_JACEIQ010000013.1"/>
</dbReference>
<dbReference type="NCBIfam" id="NF002649">
    <property type="entry name" value="PRK02318.2-1"/>
    <property type="match status" value="1"/>
</dbReference>
<dbReference type="EMBL" id="JACEIQ010000013">
    <property type="protein sequence ID" value="MBA4495241.1"/>
    <property type="molecule type" value="Genomic_DNA"/>
</dbReference>
<dbReference type="HAMAP" id="MF_00196">
    <property type="entry name" value="Mannitol_dehydrog"/>
    <property type="match status" value="1"/>
</dbReference>
<evidence type="ECO:0000256" key="2">
    <source>
        <dbReference type="ARBA" id="ARBA00012939"/>
    </source>
</evidence>
<dbReference type="SUPFAM" id="SSF51735">
    <property type="entry name" value="NAD(P)-binding Rossmann-fold domains"/>
    <property type="match status" value="1"/>
</dbReference>
<feature type="binding site" evidence="7">
    <location>
        <begin position="3"/>
        <end position="14"/>
    </location>
    <ligand>
        <name>NAD(+)</name>
        <dbReference type="ChEBI" id="CHEBI:57540"/>
    </ligand>
</feature>
<keyword evidence="4 7" id="KW-0560">Oxidoreductase</keyword>
<evidence type="ECO:0000313" key="10">
    <source>
        <dbReference type="EMBL" id="MBA4495241.1"/>
    </source>
</evidence>
<dbReference type="GO" id="GO:0019592">
    <property type="term" value="P:mannitol catabolic process"/>
    <property type="evidence" value="ECO:0007669"/>
    <property type="project" value="TreeGrafter"/>
</dbReference>
<evidence type="ECO:0000259" key="8">
    <source>
        <dbReference type="Pfam" id="PF01232"/>
    </source>
</evidence>
<protein>
    <recommendedName>
        <fullName evidence="3 7">Mannitol-1-phosphate 5-dehydrogenase</fullName>
        <ecNumber evidence="2 7">1.1.1.17</ecNumber>
    </recommendedName>
</protein>
<evidence type="ECO:0000256" key="7">
    <source>
        <dbReference type="HAMAP-Rule" id="MF_00196"/>
    </source>
</evidence>
<dbReference type="InterPro" id="IPR023027">
    <property type="entry name" value="Mannitol_DH_CS"/>
</dbReference>
<dbReference type="InterPro" id="IPR013328">
    <property type="entry name" value="6PGD_dom2"/>
</dbReference>
<keyword evidence="11" id="KW-1185">Reference proteome</keyword>